<proteinExistence type="predicted"/>
<keyword evidence="3" id="KW-1185">Reference proteome</keyword>
<comment type="caution">
    <text evidence="2">The sequence shown here is derived from an EMBL/GenBank/DDBJ whole genome shotgun (WGS) entry which is preliminary data.</text>
</comment>
<dbReference type="Proteomes" id="UP000326396">
    <property type="component" value="Linkage Group LG1"/>
</dbReference>
<dbReference type="EMBL" id="SZYD01000001">
    <property type="protein sequence ID" value="KAD7477257.1"/>
    <property type="molecule type" value="Genomic_DNA"/>
</dbReference>
<protein>
    <submittedName>
        <fullName evidence="2">Uncharacterized protein</fullName>
    </submittedName>
</protein>
<dbReference type="OrthoDB" id="10266736at2759"/>
<feature type="region of interest" description="Disordered" evidence="1">
    <location>
        <begin position="60"/>
        <end position="93"/>
    </location>
</feature>
<name>A0A5N6PZD8_9ASTR</name>
<gene>
    <name evidence="2" type="ORF">E3N88_00393</name>
</gene>
<sequence length="93" mass="10645">MYKLLRFLVGRRSKLSQTALTTEIKNNINNMETPIDCEGQDLFTNAGHLKLATAGQHKLEQSNMSLQDRPFQARQEFEESSENKYIGGQNQNK</sequence>
<organism evidence="2 3">
    <name type="scientific">Mikania micrantha</name>
    <name type="common">bitter vine</name>
    <dbReference type="NCBI Taxonomy" id="192012"/>
    <lineage>
        <taxon>Eukaryota</taxon>
        <taxon>Viridiplantae</taxon>
        <taxon>Streptophyta</taxon>
        <taxon>Embryophyta</taxon>
        <taxon>Tracheophyta</taxon>
        <taxon>Spermatophyta</taxon>
        <taxon>Magnoliopsida</taxon>
        <taxon>eudicotyledons</taxon>
        <taxon>Gunneridae</taxon>
        <taxon>Pentapetalae</taxon>
        <taxon>asterids</taxon>
        <taxon>campanulids</taxon>
        <taxon>Asterales</taxon>
        <taxon>Asteraceae</taxon>
        <taxon>Asteroideae</taxon>
        <taxon>Heliantheae alliance</taxon>
        <taxon>Eupatorieae</taxon>
        <taxon>Mikania</taxon>
    </lineage>
</organism>
<evidence type="ECO:0000313" key="3">
    <source>
        <dbReference type="Proteomes" id="UP000326396"/>
    </source>
</evidence>
<dbReference type="AlphaFoldDB" id="A0A5N6PZD8"/>
<evidence type="ECO:0000313" key="2">
    <source>
        <dbReference type="EMBL" id="KAD7477257.1"/>
    </source>
</evidence>
<evidence type="ECO:0000256" key="1">
    <source>
        <dbReference type="SAM" id="MobiDB-lite"/>
    </source>
</evidence>
<accession>A0A5N6PZD8</accession>
<reference evidence="2 3" key="1">
    <citation type="submission" date="2019-05" db="EMBL/GenBank/DDBJ databases">
        <title>Mikania micrantha, genome provides insights into the molecular mechanism of rapid growth.</title>
        <authorList>
            <person name="Liu B."/>
        </authorList>
    </citation>
    <scope>NUCLEOTIDE SEQUENCE [LARGE SCALE GENOMIC DNA]</scope>
    <source>
        <strain evidence="2">NLD-2019</strain>
        <tissue evidence="2">Leaf</tissue>
    </source>
</reference>